<name>A0ABQ7XRK3_BRANA</name>
<evidence type="ECO:0000259" key="1">
    <source>
        <dbReference type="Pfam" id="PF25210"/>
    </source>
</evidence>
<reference evidence="2 3" key="1">
    <citation type="submission" date="2021-05" db="EMBL/GenBank/DDBJ databases">
        <title>Genome Assembly of Synthetic Allotetraploid Brassica napus Reveals Homoeologous Exchanges between Subgenomes.</title>
        <authorList>
            <person name="Davis J.T."/>
        </authorList>
    </citation>
    <scope>NUCLEOTIDE SEQUENCE [LARGE SCALE GENOMIC DNA]</scope>
    <source>
        <strain evidence="3">cv. Da-Ae</strain>
        <tissue evidence="2">Seedling</tissue>
    </source>
</reference>
<feature type="domain" description="FKB95-like N-terminal Kelch" evidence="1">
    <location>
        <begin position="248"/>
        <end position="500"/>
    </location>
</feature>
<protein>
    <recommendedName>
        <fullName evidence="1">FKB95-like N-terminal Kelch domain-containing protein</fullName>
    </recommendedName>
</protein>
<dbReference type="SUPFAM" id="SSF117281">
    <property type="entry name" value="Kelch motif"/>
    <property type="match status" value="2"/>
</dbReference>
<dbReference type="PANTHER" id="PTHR24414">
    <property type="entry name" value="F-BOX/KELCH-REPEAT PROTEIN SKIP4"/>
    <property type="match status" value="1"/>
</dbReference>
<feature type="domain" description="FKB95-like N-terminal Kelch" evidence="1">
    <location>
        <begin position="48"/>
        <end position="151"/>
    </location>
</feature>
<accession>A0ABQ7XRK3</accession>
<dbReference type="InterPro" id="IPR057499">
    <property type="entry name" value="Kelch_FKB95"/>
</dbReference>
<sequence>TRTLLGHSETCLYVCLRFSSSSNSHWFTLCRRPTRSPNSNPNPNPNPRLVFFLDCRSYNWHEAPSMRTRRNCPNMSAIDGKIYVVGKWNVRPSNSIEIYDPKTQIWESVPCPITEILGQKFTLNSLAIDGKLYLLADKCMVYRPVENKWDVGYWTLFLWTQLVNYERLRIAVLWVRSSGVFSREKVIWCAVIAVERRNGQEIYGKIEWCDVVLTVPKSCCVLESIAKTYLMKTIKFSPCFGLRRILTKRLSNNLLVPVPTSNFSAVYWPYGAIGSNIYTIVEYVHGEFSTDRVFYLDCRSHTWHEAPIMWMIRSSPLIRVLDGKLYVLPQRNGFPSNSIEIFDPKTQLWEYVRSPIAEILGTRSSLISFAIDGGFYLYGDKCMVYKPKENKWDVVEYETGLVWASFRLSCVINNVIYSSKLSRVLKWYDSEGRLWRDLKGLDKLPKLPKSFSRLRLVNYGGKIAVSWEKSGGFEWCAVIAVERRSGQEIYGKIEWCEVVLTVPKSFVVDMAIRDALLLVIPRSGVLKWLDSQGKILNGLEELHKLANGEADKRGGVFSPLMLLCFAIYN</sequence>
<evidence type="ECO:0000313" key="2">
    <source>
        <dbReference type="EMBL" id="KAH0858620.1"/>
    </source>
</evidence>
<proteinExistence type="predicted"/>
<dbReference type="InterPro" id="IPR015915">
    <property type="entry name" value="Kelch-typ_b-propeller"/>
</dbReference>
<organism evidence="2 3">
    <name type="scientific">Brassica napus</name>
    <name type="common">Rape</name>
    <dbReference type="NCBI Taxonomy" id="3708"/>
    <lineage>
        <taxon>Eukaryota</taxon>
        <taxon>Viridiplantae</taxon>
        <taxon>Streptophyta</taxon>
        <taxon>Embryophyta</taxon>
        <taxon>Tracheophyta</taxon>
        <taxon>Spermatophyta</taxon>
        <taxon>Magnoliopsida</taxon>
        <taxon>eudicotyledons</taxon>
        <taxon>Gunneridae</taxon>
        <taxon>Pentapetalae</taxon>
        <taxon>rosids</taxon>
        <taxon>malvids</taxon>
        <taxon>Brassicales</taxon>
        <taxon>Brassicaceae</taxon>
        <taxon>Brassiceae</taxon>
        <taxon>Brassica</taxon>
    </lineage>
</organism>
<dbReference type="PANTHER" id="PTHR24414:SF82">
    <property type="entry name" value="GALACTOSE OXIDASE_KELCH REPEAT SUPERFAMILY PROTEIN"/>
    <property type="match status" value="1"/>
</dbReference>
<feature type="non-terminal residue" evidence="2">
    <location>
        <position position="1"/>
    </location>
</feature>
<dbReference type="Gene3D" id="2.120.10.80">
    <property type="entry name" value="Kelch-type beta propeller"/>
    <property type="match status" value="2"/>
</dbReference>
<dbReference type="Proteomes" id="UP000824890">
    <property type="component" value="Unassembled WGS sequence"/>
</dbReference>
<dbReference type="Pfam" id="PF25210">
    <property type="entry name" value="Kelch_FKB95"/>
    <property type="match status" value="2"/>
</dbReference>
<dbReference type="EMBL" id="JAGKQM010000019">
    <property type="protein sequence ID" value="KAH0858620.1"/>
    <property type="molecule type" value="Genomic_DNA"/>
</dbReference>
<evidence type="ECO:0000313" key="3">
    <source>
        <dbReference type="Proteomes" id="UP000824890"/>
    </source>
</evidence>
<keyword evidence="3" id="KW-1185">Reference proteome</keyword>
<dbReference type="InterPro" id="IPR050354">
    <property type="entry name" value="F-box/kelch-repeat_ARATH"/>
</dbReference>
<comment type="caution">
    <text evidence="2">The sequence shown here is derived from an EMBL/GenBank/DDBJ whole genome shotgun (WGS) entry which is preliminary data.</text>
</comment>
<gene>
    <name evidence="2" type="ORF">HID58_086881</name>
</gene>